<evidence type="ECO:0000313" key="4">
    <source>
        <dbReference type="Proteomes" id="UP000700596"/>
    </source>
</evidence>
<reference evidence="3" key="1">
    <citation type="journal article" date="2021" name="Nat. Commun.">
        <title>Genetic determinants of endophytism in the Arabidopsis root mycobiome.</title>
        <authorList>
            <person name="Mesny F."/>
            <person name="Miyauchi S."/>
            <person name="Thiergart T."/>
            <person name="Pickel B."/>
            <person name="Atanasova L."/>
            <person name="Karlsson M."/>
            <person name="Huettel B."/>
            <person name="Barry K.W."/>
            <person name="Haridas S."/>
            <person name="Chen C."/>
            <person name="Bauer D."/>
            <person name="Andreopoulos W."/>
            <person name="Pangilinan J."/>
            <person name="LaButti K."/>
            <person name="Riley R."/>
            <person name="Lipzen A."/>
            <person name="Clum A."/>
            <person name="Drula E."/>
            <person name="Henrissat B."/>
            <person name="Kohler A."/>
            <person name="Grigoriev I.V."/>
            <person name="Martin F.M."/>
            <person name="Hacquard S."/>
        </authorList>
    </citation>
    <scope>NUCLEOTIDE SEQUENCE</scope>
    <source>
        <strain evidence="3">MPI-CAGE-CH-0243</strain>
    </source>
</reference>
<organism evidence="3 4">
    <name type="scientific">Dendryphion nanum</name>
    <dbReference type="NCBI Taxonomy" id="256645"/>
    <lineage>
        <taxon>Eukaryota</taxon>
        <taxon>Fungi</taxon>
        <taxon>Dikarya</taxon>
        <taxon>Ascomycota</taxon>
        <taxon>Pezizomycotina</taxon>
        <taxon>Dothideomycetes</taxon>
        <taxon>Pleosporomycetidae</taxon>
        <taxon>Pleosporales</taxon>
        <taxon>Torulaceae</taxon>
        <taxon>Dendryphion</taxon>
    </lineage>
</organism>
<name>A0A9P9DVU4_9PLEO</name>
<keyword evidence="2" id="KW-0812">Transmembrane</keyword>
<evidence type="ECO:0000256" key="2">
    <source>
        <dbReference type="SAM" id="Phobius"/>
    </source>
</evidence>
<sequence>MAPRHGIKISPGVNFSALAQSPSSHIKRQLDTSNPVAIILIVVLVLTGIGLVFCVVVFFLIMKNKQVRRMRERKLEESRPLTQYQHQHAYAQIQDSNVGGAQELPSGFQSVELQGDVNHAPRGAQQLEGFAAPPRVNTHPVELPPDAHTNGVVR</sequence>
<evidence type="ECO:0000256" key="1">
    <source>
        <dbReference type="SAM" id="MobiDB-lite"/>
    </source>
</evidence>
<accession>A0A9P9DVU4</accession>
<gene>
    <name evidence="3" type="ORF">B0J11DRAFT_296497</name>
</gene>
<feature type="region of interest" description="Disordered" evidence="1">
    <location>
        <begin position="134"/>
        <end position="154"/>
    </location>
</feature>
<dbReference type="EMBL" id="JAGMWT010000006">
    <property type="protein sequence ID" value="KAH7127164.1"/>
    <property type="molecule type" value="Genomic_DNA"/>
</dbReference>
<proteinExistence type="predicted"/>
<dbReference type="AlphaFoldDB" id="A0A9P9DVU4"/>
<keyword evidence="2" id="KW-0472">Membrane</keyword>
<keyword evidence="4" id="KW-1185">Reference proteome</keyword>
<feature type="transmembrane region" description="Helical" evidence="2">
    <location>
        <begin position="36"/>
        <end position="61"/>
    </location>
</feature>
<keyword evidence="2" id="KW-1133">Transmembrane helix</keyword>
<evidence type="ECO:0000313" key="3">
    <source>
        <dbReference type="EMBL" id="KAH7127164.1"/>
    </source>
</evidence>
<dbReference type="Proteomes" id="UP000700596">
    <property type="component" value="Unassembled WGS sequence"/>
</dbReference>
<protein>
    <submittedName>
        <fullName evidence="3">Uncharacterized protein</fullName>
    </submittedName>
</protein>
<dbReference type="OrthoDB" id="3777306at2759"/>
<comment type="caution">
    <text evidence="3">The sequence shown here is derived from an EMBL/GenBank/DDBJ whole genome shotgun (WGS) entry which is preliminary data.</text>
</comment>